<evidence type="ECO:0000313" key="3">
    <source>
        <dbReference type="Proteomes" id="UP000248889"/>
    </source>
</evidence>
<dbReference type="PRINTS" id="PR00598">
    <property type="entry name" value="HTHMARR"/>
</dbReference>
<gene>
    <name evidence="2" type="ORF">DN069_17765</name>
</gene>
<dbReference type="GO" id="GO:0003700">
    <property type="term" value="F:DNA-binding transcription factor activity"/>
    <property type="evidence" value="ECO:0007669"/>
    <property type="project" value="InterPro"/>
</dbReference>
<sequence>MAQRRGAGSSVPPEMLRDEPIERLESALQAVMLVLKQERLHEFLIDRARADLDRAGVALLYVLYRDDTEQVGLRVCDLAERLRVDAPTVSRKARQLERSGLLGRGADDVDHRAVRLRLTESGRAAIDAVLGARHDWLTEVLADWSPDEMAVFAGMLRGFADGVTRHLEDHHVR</sequence>
<accession>A0A2X0ILZ6</accession>
<dbReference type="InterPro" id="IPR000835">
    <property type="entry name" value="HTH_MarR-typ"/>
</dbReference>
<dbReference type="PROSITE" id="PS50995">
    <property type="entry name" value="HTH_MARR_2"/>
    <property type="match status" value="1"/>
</dbReference>
<dbReference type="Proteomes" id="UP000248889">
    <property type="component" value="Unassembled WGS sequence"/>
</dbReference>
<evidence type="ECO:0000313" key="2">
    <source>
        <dbReference type="EMBL" id="RAG84331.1"/>
    </source>
</evidence>
<feature type="domain" description="HTH marR-type" evidence="1">
    <location>
        <begin position="21"/>
        <end position="161"/>
    </location>
</feature>
<name>A0A2X0ILZ6_9ACTN</name>
<dbReference type="SUPFAM" id="SSF46785">
    <property type="entry name" value="Winged helix' DNA-binding domain"/>
    <property type="match status" value="1"/>
</dbReference>
<dbReference type="Gene3D" id="1.10.10.10">
    <property type="entry name" value="Winged helix-like DNA-binding domain superfamily/Winged helix DNA-binding domain"/>
    <property type="match status" value="1"/>
</dbReference>
<dbReference type="Pfam" id="PF01047">
    <property type="entry name" value="MarR"/>
    <property type="match status" value="1"/>
</dbReference>
<protein>
    <recommendedName>
        <fullName evidence="1">HTH marR-type domain-containing protein</fullName>
    </recommendedName>
</protein>
<evidence type="ECO:0000259" key="1">
    <source>
        <dbReference type="PROSITE" id="PS50995"/>
    </source>
</evidence>
<dbReference type="InterPro" id="IPR036390">
    <property type="entry name" value="WH_DNA-bd_sf"/>
</dbReference>
<reference evidence="2 3" key="1">
    <citation type="submission" date="2018-06" db="EMBL/GenBank/DDBJ databases">
        <title>Streptacidiphilus pinicola sp. nov., isolated from pine grove soil.</title>
        <authorList>
            <person name="Roh S.G."/>
            <person name="Park S."/>
            <person name="Kim M.-K."/>
            <person name="Yun B.-R."/>
            <person name="Park J."/>
            <person name="Kim M.J."/>
            <person name="Kim Y.S."/>
            <person name="Kim S.B."/>
        </authorList>
    </citation>
    <scope>NUCLEOTIDE SEQUENCE [LARGE SCALE GENOMIC DNA]</scope>
    <source>
        <strain evidence="2 3">MMS16-CNU450</strain>
    </source>
</reference>
<organism evidence="2 3">
    <name type="scientific">Streptacidiphilus pinicola</name>
    <dbReference type="NCBI Taxonomy" id="2219663"/>
    <lineage>
        <taxon>Bacteria</taxon>
        <taxon>Bacillati</taxon>
        <taxon>Actinomycetota</taxon>
        <taxon>Actinomycetes</taxon>
        <taxon>Kitasatosporales</taxon>
        <taxon>Streptomycetaceae</taxon>
        <taxon>Streptacidiphilus</taxon>
    </lineage>
</organism>
<comment type="caution">
    <text evidence="2">The sequence shown here is derived from an EMBL/GenBank/DDBJ whole genome shotgun (WGS) entry which is preliminary data.</text>
</comment>
<dbReference type="PANTHER" id="PTHR33164:SF57">
    <property type="entry name" value="MARR-FAMILY TRANSCRIPTIONAL REGULATOR"/>
    <property type="match status" value="1"/>
</dbReference>
<proteinExistence type="predicted"/>
<dbReference type="OrthoDB" id="4485201at2"/>
<dbReference type="PANTHER" id="PTHR33164">
    <property type="entry name" value="TRANSCRIPTIONAL REGULATOR, MARR FAMILY"/>
    <property type="match status" value="1"/>
</dbReference>
<dbReference type="InterPro" id="IPR039422">
    <property type="entry name" value="MarR/SlyA-like"/>
</dbReference>
<keyword evidence="3" id="KW-1185">Reference proteome</keyword>
<dbReference type="EMBL" id="QKYN01000067">
    <property type="protein sequence ID" value="RAG84331.1"/>
    <property type="molecule type" value="Genomic_DNA"/>
</dbReference>
<dbReference type="SMART" id="SM00347">
    <property type="entry name" value="HTH_MARR"/>
    <property type="match status" value="1"/>
</dbReference>
<dbReference type="AlphaFoldDB" id="A0A2X0ILZ6"/>
<dbReference type="InterPro" id="IPR036388">
    <property type="entry name" value="WH-like_DNA-bd_sf"/>
</dbReference>
<dbReference type="GO" id="GO:0006950">
    <property type="term" value="P:response to stress"/>
    <property type="evidence" value="ECO:0007669"/>
    <property type="project" value="TreeGrafter"/>
</dbReference>